<name>A0A564ZHK8_9BACT</name>
<evidence type="ECO:0000313" key="3">
    <source>
        <dbReference type="Proteomes" id="UP000334340"/>
    </source>
</evidence>
<protein>
    <recommendedName>
        <fullName evidence="1">DUF5615 domain-containing protein</fullName>
    </recommendedName>
</protein>
<evidence type="ECO:0000259" key="1">
    <source>
        <dbReference type="Pfam" id="PF18480"/>
    </source>
</evidence>
<reference evidence="2 3" key="1">
    <citation type="submission" date="2019-07" db="EMBL/GenBank/DDBJ databases">
        <authorList>
            <person name="Cremers G."/>
        </authorList>
    </citation>
    <scope>NUCLEOTIDE SEQUENCE [LARGE SCALE GENOMIC DNA]</scope>
</reference>
<gene>
    <name evidence="2" type="ORF">MELA_01183</name>
</gene>
<dbReference type="InterPro" id="IPR041049">
    <property type="entry name" value="DUF5615"/>
</dbReference>
<organism evidence="2 3">
    <name type="scientific">Candidatus Methylomirabilis lanthanidiphila</name>
    <dbReference type="NCBI Taxonomy" id="2211376"/>
    <lineage>
        <taxon>Bacteria</taxon>
        <taxon>Candidatus Methylomirabilota</taxon>
        <taxon>Candidatus Methylomirabilia</taxon>
        <taxon>Candidatus Methylomirabilales</taxon>
        <taxon>Candidatus Methylomirabilaceae</taxon>
        <taxon>Candidatus Methylomirabilis</taxon>
    </lineage>
</organism>
<sequence length="121" mass="13617">MPIPVKIDEDLSEEVAAIFAEAGYAVATVRSQGWSGLLDDELWTRVQAEGRWLVTADKAFGDVRQYVPGSHAGIVLIRADHESRRTYRDLARTAVQSFRLEDYPGCLIVITPRGIRVRDWC</sequence>
<feature type="domain" description="DUF5615" evidence="1">
    <location>
        <begin position="6"/>
        <end position="111"/>
    </location>
</feature>
<accession>A0A564ZHK8</accession>
<proteinExistence type="predicted"/>
<evidence type="ECO:0000313" key="2">
    <source>
        <dbReference type="EMBL" id="VUZ84809.1"/>
    </source>
</evidence>
<keyword evidence="3" id="KW-1185">Reference proteome</keyword>
<dbReference type="Proteomes" id="UP000334340">
    <property type="component" value="Unassembled WGS sequence"/>
</dbReference>
<dbReference type="EMBL" id="CABIKM010000019">
    <property type="protein sequence ID" value="VUZ84809.1"/>
    <property type="molecule type" value="Genomic_DNA"/>
</dbReference>
<dbReference type="AlphaFoldDB" id="A0A564ZHK8"/>
<dbReference type="Pfam" id="PF18480">
    <property type="entry name" value="DUF5615"/>
    <property type="match status" value="1"/>
</dbReference>